<evidence type="ECO:0000313" key="10">
    <source>
        <dbReference type="Proteomes" id="UP000286415"/>
    </source>
</evidence>
<keyword evidence="10" id="KW-1185">Reference proteome</keyword>
<sequence length="272" mass="31500">MSEDSSERPAFNSVDAYYSVARTLQSRKEYQRALFYLALALKQNDKHIPSYLLRSLCHMYLCETDKALADVQTVLQYEPKNPHALLLLAEIYYLRGDFEEALQTFHRGRILRPTIEQFLVGVHKCETAIQNSCTDCKIRLTADLDLTNFYEGAFPRKKAARNAKILITRGKPPETPEDLAPWPTTRPKDIQRRLMGQGYNEFTYLEKMFGDETNRIQQLQSANQDVMPEMNATLNRSKENRKTAVRCGTYLDRHADLFHKLDPGFRHTKTDS</sequence>
<dbReference type="PROSITE" id="PS50005">
    <property type="entry name" value="TPR"/>
    <property type="match status" value="1"/>
</dbReference>
<dbReference type="InParanoid" id="A0A3R7DPC7"/>
<evidence type="ECO:0000256" key="4">
    <source>
        <dbReference type="ARBA" id="ARBA00022803"/>
    </source>
</evidence>
<reference evidence="9 10" key="1">
    <citation type="journal article" date="2018" name="Biotechnol. Adv.">
        <title>Improved genomic resources and new bioinformatic workflow for the carcinogenic parasite Clonorchis sinensis: Biotechnological implications.</title>
        <authorList>
            <person name="Wang D."/>
            <person name="Korhonen P.K."/>
            <person name="Gasser R.B."/>
            <person name="Young N.D."/>
        </authorList>
    </citation>
    <scope>NUCLEOTIDE SEQUENCE [LARGE SCALE GENOMIC DNA]</scope>
    <source>
        <strain evidence="9">Cs-k2</strain>
    </source>
</reference>
<dbReference type="InterPro" id="IPR019734">
    <property type="entry name" value="TPR_rpt"/>
</dbReference>
<dbReference type="PANTHER" id="PTHR23040:SF1">
    <property type="entry name" value="OUTER DYNEIN ARM-DOCKING COMPLEX SUBUNIT 4"/>
    <property type="match status" value="1"/>
</dbReference>
<reference evidence="9 10" key="2">
    <citation type="journal article" date="2021" name="Genomics">
        <title>High-quality reference genome for Clonorchis sinensis.</title>
        <authorList>
            <person name="Young N.D."/>
            <person name="Stroehlein A.J."/>
            <person name="Kinkar L."/>
            <person name="Wang T."/>
            <person name="Sohn W.M."/>
            <person name="Chang B.C.H."/>
            <person name="Kaur P."/>
            <person name="Weisz D."/>
            <person name="Dudchenko O."/>
            <person name="Aiden E.L."/>
            <person name="Korhonen P.K."/>
            <person name="Gasser R.B."/>
        </authorList>
    </citation>
    <scope>NUCLEOTIDE SEQUENCE [LARGE SCALE GENOMIC DNA]</scope>
    <source>
        <strain evidence="9">Cs-k2</strain>
    </source>
</reference>
<proteinExistence type="predicted"/>
<dbReference type="InterPro" id="IPR040111">
    <property type="entry name" value="ODAD4"/>
</dbReference>
<dbReference type="Proteomes" id="UP000286415">
    <property type="component" value="Unassembled WGS sequence"/>
</dbReference>
<comment type="caution">
    <text evidence="9">The sequence shown here is derived from an EMBL/GenBank/DDBJ whole genome shotgun (WGS) entry which is preliminary data.</text>
</comment>
<evidence type="ECO:0000256" key="5">
    <source>
        <dbReference type="ARBA" id="ARBA00023212"/>
    </source>
</evidence>
<evidence type="ECO:0000256" key="8">
    <source>
        <dbReference type="ARBA" id="ARBA00034143"/>
    </source>
</evidence>
<dbReference type="PANTHER" id="PTHR23040">
    <property type="match status" value="1"/>
</dbReference>
<dbReference type="SMART" id="SM00028">
    <property type="entry name" value="TPR"/>
    <property type="match status" value="3"/>
</dbReference>
<dbReference type="Gene3D" id="1.25.40.10">
    <property type="entry name" value="Tetratricopeptide repeat domain"/>
    <property type="match status" value="1"/>
</dbReference>
<name>A0A3R7DPC7_CLOSI</name>
<keyword evidence="6" id="KW-0966">Cell projection</keyword>
<evidence type="ECO:0000256" key="3">
    <source>
        <dbReference type="ARBA" id="ARBA00022737"/>
    </source>
</evidence>
<evidence type="ECO:0000256" key="2">
    <source>
        <dbReference type="ARBA" id="ARBA00022490"/>
    </source>
</evidence>
<keyword evidence="4" id="KW-0802">TPR repeat</keyword>
<protein>
    <recommendedName>
        <fullName evidence="7">Outer dynein arm-docking complex subunit 4</fullName>
    </recommendedName>
    <alternativeName>
        <fullName evidence="8">Tetratricopeptide repeat protein 25</fullName>
    </alternativeName>
</protein>
<dbReference type="EMBL" id="NIRI02000042">
    <property type="protein sequence ID" value="KAG5450445.1"/>
    <property type="molecule type" value="Genomic_DNA"/>
</dbReference>
<dbReference type="OrthoDB" id="245563at2759"/>
<dbReference type="Pfam" id="PF14559">
    <property type="entry name" value="TPR_19"/>
    <property type="match status" value="1"/>
</dbReference>
<dbReference type="SUPFAM" id="SSF48452">
    <property type="entry name" value="TPR-like"/>
    <property type="match status" value="1"/>
</dbReference>
<dbReference type="STRING" id="79923.A0A3R7DPC7"/>
<comment type="subcellular location">
    <subcellularLocation>
        <location evidence="1">Cytoplasm</location>
        <location evidence="1">Cytoskeleton</location>
        <location evidence="1">Cilium axoneme</location>
    </subcellularLocation>
</comment>
<dbReference type="InterPro" id="IPR011990">
    <property type="entry name" value="TPR-like_helical_dom_sf"/>
</dbReference>
<gene>
    <name evidence="9" type="ORF">CSKR_105104</name>
</gene>
<accession>A0A3R7DPC7</accession>
<evidence type="ECO:0000256" key="1">
    <source>
        <dbReference type="ARBA" id="ARBA00004430"/>
    </source>
</evidence>
<evidence type="ECO:0000256" key="6">
    <source>
        <dbReference type="ARBA" id="ARBA00023273"/>
    </source>
</evidence>
<evidence type="ECO:0000256" key="7">
    <source>
        <dbReference type="ARBA" id="ARBA00034139"/>
    </source>
</evidence>
<dbReference type="GO" id="GO:0005930">
    <property type="term" value="C:axoneme"/>
    <property type="evidence" value="ECO:0007669"/>
    <property type="project" value="UniProtKB-SubCell"/>
</dbReference>
<organism evidence="9 10">
    <name type="scientific">Clonorchis sinensis</name>
    <name type="common">Chinese liver fluke</name>
    <dbReference type="NCBI Taxonomy" id="79923"/>
    <lineage>
        <taxon>Eukaryota</taxon>
        <taxon>Metazoa</taxon>
        <taxon>Spiralia</taxon>
        <taxon>Lophotrochozoa</taxon>
        <taxon>Platyhelminthes</taxon>
        <taxon>Trematoda</taxon>
        <taxon>Digenea</taxon>
        <taxon>Opisthorchiida</taxon>
        <taxon>Opisthorchiata</taxon>
        <taxon>Opisthorchiidae</taxon>
        <taxon>Clonorchis</taxon>
    </lineage>
</organism>
<keyword evidence="2" id="KW-0963">Cytoplasm</keyword>
<dbReference type="AlphaFoldDB" id="A0A3R7DPC7"/>
<keyword evidence="5" id="KW-0206">Cytoskeleton</keyword>
<keyword evidence="3" id="KW-0677">Repeat</keyword>
<evidence type="ECO:0000313" key="9">
    <source>
        <dbReference type="EMBL" id="KAG5450445.1"/>
    </source>
</evidence>